<feature type="transmembrane region" description="Helical" evidence="1">
    <location>
        <begin position="265"/>
        <end position="282"/>
    </location>
</feature>
<organism evidence="2 3">
    <name type="scientific">Winogradskyella alexanderae</name>
    <dbReference type="NCBI Taxonomy" id="2877123"/>
    <lineage>
        <taxon>Bacteria</taxon>
        <taxon>Pseudomonadati</taxon>
        <taxon>Bacteroidota</taxon>
        <taxon>Flavobacteriia</taxon>
        <taxon>Flavobacteriales</taxon>
        <taxon>Flavobacteriaceae</taxon>
        <taxon>Winogradskyella</taxon>
    </lineage>
</organism>
<evidence type="ECO:0000313" key="2">
    <source>
        <dbReference type="EMBL" id="MCA0133060.1"/>
    </source>
</evidence>
<feature type="transmembrane region" description="Helical" evidence="1">
    <location>
        <begin position="6"/>
        <end position="21"/>
    </location>
</feature>
<feature type="transmembrane region" description="Helical" evidence="1">
    <location>
        <begin position="116"/>
        <end position="134"/>
    </location>
</feature>
<feature type="transmembrane region" description="Helical" evidence="1">
    <location>
        <begin position="146"/>
        <end position="166"/>
    </location>
</feature>
<comment type="caution">
    <text evidence="2">The sequence shown here is derived from an EMBL/GenBank/DDBJ whole genome shotgun (WGS) entry which is preliminary data.</text>
</comment>
<feature type="transmembrane region" description="Helical" evidence="1">
    <location>
        <begin position="206"/>
        <end position="225"/>
    </location>
</feature>
<keyword evidence="1" id="KW-0812">Transmembrane</keyword>
<feature type="transmembrane region" description="Helical" evidence="1">
    <location>
        <begin position="88"/>
        <end position="110"/>
    </location>
</feature>
<dbReference type="InterPro" id="IPR037185">
    <property type="entry name" value="EmrE-like"/>
</dbReference>
<evidence type="ECO:0000313" key="3">
    <source>
        <dbReference type="Proteomes" id="UP001198901"/>
    </source>
</evidence>
<name>A0ABS7XSS5_9FLAO</name>
<keyword evidence="3" id="KW-1185">Reference proteome</keyword>
<feature type="transmembrane region" description="Helical" evidence="1">
    <location>
        <begin position="237"/>
        <end position="258"/>
    </location>
</feature>
<dbReference type="Gene3D" id="1.10.3730.20">
    <property type="match status" value="1"/>
</dbReference>
<gene>
    <name evidence="2" type="ORF">LBU54_10740</name>
</gene>
<protein>
    <submittedName>
        <fullName evidence="2">EamA/RhaT family transporter</fullName>
    </submittedName>
</protein>
<feature type="transmembrane region" description="Helical" evidence="1">
    <location>
        <begin position="172"/>
        <end position="194"/>
    </location>
</feature>
<dbReference type="RefSeq" id="WP_224529260.1">
    <property type="nucleotide sequence ID" value="NZ_JAIUJR010000007.1"/>
</dbReference>
<dbReference type="EMBL" id="JAIUJR010000007">
    <property type="protein sequence ID" value="MCA0133060.1"/>
    <property type="molecule type" value="Genomic_DNA"/>
</dbReference>
<keyword evidence="1" id="KW-1133">Transmembrane helix</keyword>
<keyword evidence="1" id="KW-0472">Membrane</keyword>
<accession>A0ABS7XSS5</accession>
<reference evidence="3" key="1">
    <citation type="submission" date="2023-07" db="EMBL/GenBank/DDBJ databases">
        <authorList>
            <person name="Yue Y."/>
        </authorList>
    </citation>
    <scope>NUCLEOTIDE SEQUENCE [LARGE SCALE GENOMIC DNA]</scope>
    <source>
        <strain evidence="3">D23</strain>
    </source>
</reference>
<feature type="transmembrane region" description="Helical" evidence="1">
    <location>
        <begin position="33"/>
        <end position="54"/>
    </location>
</feature>
<sequence>MIYLVFCILSSTGIFVFFKLFKKYDVNTLQAIVVNYITAFICGITLYDGLINLGEIINSSWFYGAVGLGFLFILIFNVMALTAQTNGLSVASVASKMSVIIPIVFGIIVFKESAGFIKLTGIFMALVAVYLTSVRDKDNVILTQSIYLPILLFFGSGTIDTLVNYFAPDDKIPLFSATIFAMAFFIGMGVLIFNSIKQKSKPKFKSIPFGMALGILNYASIYYLLKALRVDGYETSTVFTIINVGIVAFSTLVGLFLFKEKISKKNWAGIFIAMISIIIVTLA</sequence>
<dbReference type="Proteomes" id="UP001198901">
    <property type="component" value="Unassembled WGS sequence"/>
</dbReference>
<dbReference type="SUPFAM" id="SSF103481">
    <property type="entry name" value="Multidrug resistance efflux transporter EmrE"/>
    <property type="match status" value="2"/>
</dbReference>
<evidence type="ECO:0000256" key="1">
    <source>
        <dbReference type="SAM" id="Phobius"/>
    </source>
</evidence>
<proteinExistence type="predicted"/>
<feature type="transmembrane region" description="Helical" evidence="1">
    <location>
        <begin position="60"/>
        <end position="81"/>
    </location>
</feature>